<dbReference type="Proteomes" id="UP000001194">
    <property type="component" value="Unassembled WGS sequence"/>
</dbReference>
<evidence type="ECO:0000256" key="1">
    <source>
        <dbReference type="SAM" id="MobiDB-lite"/>
    </source>
</evidence>
<sequence>MHERDWRRERGEWEWILFHFVASQLPFIPIEVTCRERSGEMPGQHGQTVGCQEDSAQRMELKIIASIDGTTFLAQSPHRLDGRSSSNSPPNGRL</sequence>
<dbReference type="InParanoid" id="B0E4H6"/>
<evidence type="ECO:0000313" key="2">
    <source>
        <dbReference type="EMBL" id="EDQ98255.1"/>
    </source>
</evidence>
<dbReference type="GeneID" id="6086750"/>
<name>B0E4H6_LACBS</name>
<feature type="compositionally biased region" description="Polar residues" evidence="1">
    <location>
        <begin position="83"/>
        <end position="94"/>
    </location>
</feature>
<keyword evidence="3" id="KW-1185">Reference proteome</keyword>
<dbReference type="HOGENOM" id="CLU_2386567_0_0_1"/>
<dbReference type="EMBL" id="DS547395">
    <property type="protein sequence ID" value="EDQ98255.1"/>
    <property type="molecule type" value="Genomic_DNA"/>
</dbReference>
<accession>B0E4H6</accession>
<dbReference type="AlphaFoldDB" id="B0E4H6"/>
<feature type="region of interest" description="Disordered" evidence="1">
    <location>
        <begin position="74"/>
        <end position="94"/>
    </location>
</feature>
<protein>
    <submittedName>
        <fullName evidence="2">Predicted protein</fullName>
    </submittedName>
</protein>
<proteinExistence type="predicted"/>
<reference evidence="2 3" key="1">
    <citation type="journal article" date="2008" name="Nature">
        <title>The genome of Laccaria bicolor provides insights into mycorrhizal symbiosis.</title>
        <authorList>
            <person name="Martin F."/>
            <person name="Aerts A."/>
            <person name="Ahren D."/>
            <person name="Brun A."/>
            <person name="Danchin E.G.J."/>
            <person name="Duchaussoy F."/>
            <person name="Gibon J."/>
            <person name="Kohler A."/>
            <person name="Lindquist E."/>
            <person name="Pereda V."/>
            <person name="Salamov A."/>
            <person name="Shapiro H.J."/>
            <person name="Wuyts J."/>
            <person name="Blaudez D."/>
            <person name="Buee M."/>
            <person name="Brokstein P."/>
            <person name="Canbaeck B."/>
            <person name="Cohen D."/>
            <person name="Courty P.E."/>
            <person name="Coutinho P.M."/>
            <person name="Delaruelle C."/>
            <person name="Detter J.C."/>
            <person name="Deveau A."/>
            <person name="DiFazio S."/>
            <person name="Duplessis S."/>
            <person name="Fraissinet-Tachet L."/>
            <person name="Lucic E."/>
            <person name="Frey-Klett P."/>
            <person name="Fourrey C."/>
            <person name="Feussner I."/>
            <person name="Gay G."/>
            <person name="Grimwood J."/>
            <person name="Hoegger P.J."/>
            <person name="Jain P."/>
            <person name="Kilaru S."/>
            <person name="Labbe J."/>
            <person name="Lin Y.C."/>
            <person name="Legue V."/>
            <person name="Le Tacon F."/>
            <person name="Marmeisse R."/>
            <person name="Melayah D."/>
            <person name="Montanini B."/>
            <person name="Muratet M."/>
            <person name="Nehls U."/>
            <person name="Niculita-Hirzel H."/>
            <person name="Oudot-Le Secq M.P."/>
            <person name="Peter M."/>
            <person name="Quesneville H."/>
            <person name="Rajashekar B."/>
            <person name="Reich M."/>
            <person name="Rouhier N."/>
            <person name="Schmutz J."/>
            <person name="Yin T."/>
            <person name="Chalot M."/>
            <person name="Henrissat B."/>
            <person name="Kuees U."/>
            <person name="Lucas S."/>
            <person name="Van de Peer Y."/>
            <person name="Podila G.K."/>
            <person name="Polle A."/>
            <person name="Pukkila P.J."/>
            <person name="Richardson P.M."/>
            <person name="Rouze P."/>
            <person name="Sanders I.R."/>
            <person name="Stajich J.E."/>
            <person name="Tunlid A."/>
            <person name="Tuskan G."/>
            <person name="Grigoriev I.V."/>
        </authorList>
    </citation>
    <scope>NUCLEOTIDE SEQUENCE [LARGE SCALE GENOMIC DNA]</scope>
    <source>
        <strain evidence="3">S238N-H82 / ATCC MYA-4686</strain>
    </source>
</reference>
<organism evidence="3">
    <name type="scientific">Laccaria bicolor (strain S238N-H82 / ATCC MYA-4686)</name>
    <name type="common">Bicoloured deceiver</name>
    <name type="synonym">Laccaria laccata var. bicolor</name>
    <dbReference type="NCBI Taxonomy" id="486041"/>
    <lineage>
        <taxon>Eukaryota</taxon>
        <taxon>Fungi</taxon>
        <taxon>Dikarya</taxon>
        <taxon>Basidiomycota</taxon>
        <taxon>Agaricomycotina</taxon>
        <taxon>Agaricomycetes</taxon>
        <taxon>Agaricomycetidae</taxon>
        <taxon>Agaricales</taxon>
        <taxon>Agaricineae</taxon>
        <taxon>Hydnangiaceae</taxon>
        <taxon>Laccaria</taxon>
    </lineage>
</organism>
<dbReference type="RefSeq" id="XP_001891094.1">
    <property type="nucleotide sequence ID" value="XM_001891059.1"/>
</dbReference>
<gene>
    <name evidence="2" type="ORF">LACBIDRAFT_306710</name>
</gene>
<evidence type="ECO:0000313" key="3">
    <source>
        <dbReference type="Proteomes" id="UP000001194"/>
    </source>
</evidence>
<dbReference type="KEGG" id="lbc:LACBIDRAFT_306710"/>